<dbReference type="EMBL" id="JAGSXJ010000036">
    <property type="protein sequence ID" value="KAH6666534.1"/>
    <property type="molecule type" value="Genomic_DNA"/>
</dbReference>
<evidence type="ECO:0000256" key="3">
    <source>
        <dbReference type="ARBA" id="ARBA00023002"/>
    </source>
</evidence>
<evidence type="ECO:0000256" key="2">
    <source>
        <dbReference type="ARBA" id="ARBA00022857"/>
    </source>
</evidence>
<gene>
    <name evidence="5" type="ORF">F5X68DRAFT_265654</name>
</gene>
<dbReference type="PANTHER" id="PTHR47706">
    <property type="entry name" value="NMRA-LIKE FAMILY PROTEIN"/>
    <property type="match status" value="1"/>
</dbReference>
<dbReference type="GO" id="GO:0016491">
    <property type="term" value="F:oxidoreductase activity"/>
    <property type="evidence" value="ECO:0007669"/>
    <property type="project" value="UniProtKB-KW"/>
</dbReference>
<organism evidence="5 6">
    <name type="scientific">Plectosphaerella plurivora</name>
    <dbReference type="NCBI Taxonomy" id="936078"/>
    <lineage>
        <taxon>Eukaryota</taxon>
        <taxon>Fungi</taxon>
        <taxon>Dikarya</taxon>
        <taxon>Ascomycota</taxon>
        <taxon>Pezizomycotina</taxon>
        <taxon>Sordariomycetes</taxon>
        <taxon>Hypocreomycetidae</taxon>
        <taxon>Glomerellales</taxon>
        <taxon>Plectosphaerellaceae</taxon>
        <taxon>Plectosphaerella</taxon>
    </lineage>
</organism>
<evidence type="ECO:0000313" key="6">
    <source>
        <dbReference type="Proteomes" id="UP000770015"/>
    </source>
</evidence>
<evidence type="ECO:0000256" key="1">
    <source>
        <dbReference type="ARBA" id="ARBA00005725"/>
    </source>
</evidence>
<keyword evidence="2" id="KW-0521">NADP</keyword>
<comment type="similarity">
    <text evidence="1">Belongs to the NmrA-type oxidoreductase family. Isoflavone reductase subfamily.</text>
</comment>
<dbReference type="Gene3D" id="3.40.50.720">
    <property type="entry name" value="NAD(P)-binding Rossmann-like Domain"/>
    <property type="match status" value="1"/>
</dbReference>
<name>A0A9P9A6N7_9PEZI</name>
<keyword evidence="3" id="KW-0560">Oxidoreductase</keyword>
<protein>
    <recommendedName>
        <fullName evidence="4">NAD(P)-binding domain-containing protein</fullName>
    </recommendedName>
</protein>
<feature type="domain" description="NAD(P)-binding" evidence="4">
    <location>
        <begin position="8"/>
        <end position="144"/>
    </location>
</feature>
<dbReference type="PANTHER" id="PTHR47706:SF4">
    <property type="entry name" value="NMRA-LIKE DOMAIN-CONTAINING PROTEIN"/>
    <property type="match status" value="1"/>
</dbReference>
<keyword evidence="6" id="KW-1185">Reference proteome</keyword>
<dbReference type="OrthoDB" id="10000533at2759"/>
<dbReference type="InterPro" id="IPR036291">
    <property type="entry name" value="NAD(P)-bd_dom_sf"/>
</dbReference>
<dbReference type="InterPro" id="IPR016040">
    <property type="entry name" value="NAD(P)-bd_dom"/>
</dbReference>
<dbReference type="Pfam" id="PF13460">
    <property type="entry name" value="NAD_binding_10"/>
    <property type="match status" value="1"/>
</dbReference>
<dbReference type="SUPFAM" id="SSF51735">
    <property type="entry name" value="NAD(P)-binding Rossmann-fold domains"/>
    <property type="match status" value="1"/>
</dbReference>
<evidence type="ECO:0000313" key="5">
    <source>
        <dbReference type="EMBL" id="KAH6666534.1"/>
    </source>
</evidence>
<reference evidence="5" key="1">
    <citation type="journal article" date="2021" name="Nat. Commun.">
        <title>Genetic determinants of endophytism in the Arabidopsis root mycobiome.</title>
        <authorList>
            <person name="Mesny F."/>
            <person name="Miyauchi S."/>
            <person name="Thiergart T."/>
            <person name="Pickel B."/>
            <person name="Atanasova L."/>
            <person name="Karlsson M."/>
            <person name="Huettel B."/>
            <person name="Barry K.W."/>
            <person name="Haridas S."/>
            <person name="Chen C."/>
            <person name="Bauer D."/>
            <person name="Andreopoulos W."/>
            <person name="Pangilinan J."/>
            <person name="LaButti K."/>
            <person name="Riley R."/>
            <person name="Lipzen A."/>
            <person name="Clum A."/>
            <person name="Drula E."/>
            <person name="Henrissat B."/>
            <person name="Kohler A."/>
            <person name="Grigoriev I.V."/>
            <person name="Martin F.M."/>
            <person name="Hacquard S."/>
        </authorList>
    </citation>
    <scope>NUCLEOTIDE SEQUENCE</scope>
    <source>
        <strain evidence="5">MPI-SDFR-AT-0117</strain>
    </source>
</reference>
<dbReference type="Proteomes" id="UP000770015">
    <property type="component" value="Unassembled WGS sequence"/>
</dbReference>
<dbReference type="InterPro" id="IPR051609">
    <property type="entry name" value="NmrA/Isoflavone_reductase-like"/>
</dbReference>
<sequence>MSKVAVIGGSGNVGRTMVDALKAHPDHTVIVFGRKLPKTQDPEAPVVMVDYSDITGLVAVLEEHQIDTVISCVVMNTEGSAAAQSSAITAADKSSTTKRFLATNWATPSNDSKNPWGKCLAAAQAQLRETSLVWTEIATGYFSDFWGQPYIKSHMPPVRPGLEIKDRIAGIPGTGNEPVSFAYSLDVTRFIAEKLLFVPDAEWEPVSLILGDRLTWNEFLALAKEARGGEFDVRYDSVEDLEAGNMRELPNHVESYMFFPKLALRGLYSALCLLMAKGGFNYPLERSINARKFPDFKMLTVKEMLQQTWGTHREDAE</sequence>
<comment type="caution">
    <text evidence="5">The sequence shown here is derived from an EMBL/GenBank/DDBJ whole genome shotgun (WGS) entry which is preliminary data.</text>
</comment>
<accession>A0A9P9A6N7</accession>
<dbReference type="AlphaFoldDB" id="A0A9P9A6N7"/>
<evidence type="ECO:0000259" key="4">
    <source>
        <dbReference type="Pfam" id="PF13460"/>
    </source>
</evidence>
<proteinExistence type="inferred from homology"/>